<evidence type="ECO:0000256" key="6">
    <source>
        <dbReference type="ARBA" id="ARBA00023049"/>
    </source>
</evidence>
<dbReference type="EMBL" id="CP046455">
    <property type="protein sequence ID" value="QGU07936.1"/>
    <property type="molecule type" value="Genomic_DNA"/>
</dbReference>
<dbReference type="PANTHER" id="PTHR43660">
    <property type="entry name" value="DIPEPTIDYL CARBOXYPEPTIDASE"/>
    <property type="match status" value="1"/>
</dbReference>
<evidence type="ECO:0000256" key="5">
    <source>
        <dbReference type="ARBA" id="ARBA00022833"/>
    </source>
</evidence>
<dbReference type="KEGG" id="cok:COCCU_10085"/>
<evidence type="ECO:0000256" key="4">
    <source>
        <dbReference type="ARBA" id="ARBA00022801"/>
    </source>
</evidence>
<keyword evidence="3 7" id="KW-0479">Metal-binding</keyword>
<keyword evidence="10" id="KW-1185">Reference proteome</keyword>
<sequence>MSDQNPLLSPSVLPYLLPDFAAIRVEHFLPAFEAALAEHDREIAAILEQATPDWENTVEALEKAGQALSRVSAVFFNLQGTDSSPEFDEIAGEVVPQLSAHSDRIYQNPELYARLKALTPPADEESTRLHEHLLRAFRRRGADLDEAGKARLSEVNQRLSVLSENFGRNLLADTRELAVRFDSAAELAGLGEGRIAAAAAYAEETGVAGWVLPLELPTVQSAQSDLDEPASRAKLYEASQRRGEEKNLAVLLETVRLRAERARLLGYGTHADYVIEEETAGSAAAARELLFDLSPAAAANAAGEHKLLTEAAAEKDEEVAAADWSYWENKVRERDFNLDTDQLRQYFPLDQVLRDGVFYAAQRLYGIQVTLREDLQGYAEGVQVWEVSEADGEGIGLLLTDYFGRPSKRGGAWMSSFVRQSQLLGTKPVVVNVMGITRPSDGSQPLLSIDEVTTLFHEFGHALHGLLSDVRYPSFSGTSVPRDYVEFPSQINENWAFDPAVVRNYARHVDSGEIIPGELLDAVEAARQFGQGFATSEYLAAAIIDLAWHSLSPEEVAEVGDDLAAVAAFEERALKEAGLVVEDLAPRYRSTYFNHIFAGGYSAGYYSYLWAEALDADGFDWFRGSGAAGEQAAEETVRRTGQLFRELVLSQGAARDFSGAFEELRGRAKDVGPLLRRRGLAGAA</sequence>
<dbReference type="GO" id="GO:0004222">
    <property type="term" value="F:metalloendopeptidase activity"/>
    <property type="evidence" value="ECO:0007669"/>
    <property type="project" value="InterPro"/>
</dbReference>
<evidence type="ECO:0000313" key="10">
    <source>
        <dbReference type="Proteomes" id="UP000424462"/>
    </source>
</evidence>
<dbReference type="Pfam" id="PF01432">
    <property type="entry name" value="Peptidase_M3"/>
    <property type="match status" value="1"/>
</dbReference>
<dbReference type="Gene3D" id="3.40.390.10">
    <property type="entry name" value="Collagenase (Catalytic Domain)"/>
    <property type="match status" value="1"/>
</dbReference>
<dbReference type="SUPFAM" id="SSF55486">
    <property type="entry name" value="Metalloproteases ('zincins'), catalytic domain"/>
    <property type="match status" value="1"/>
</dbReference>
<dbReference type="AlphaFoldDB" id="A0A6B8WAR9"/>
<keyword evidence="2 7" id="KW-0645">Protease</keyword>
<evidence type="ECO:0000313" key="9">
    <source>
        <dbReference type="EMBL" id="QGU07936.1"/>
    </source>
</evidence>
<dbReference type="Proteomes" id="UP000424462">
    <property type="component" value="Chromosome"/>
</dbReference>
<dbReference type="CDD" id="cd06456">
    <property type="entry name" value="M3A_DCP"/>
    <property type="match status" value="1"/>
</dbReference>
<evidence type="ECO:0000256" key="7">
    <source>
        <dbReference type="RuleBase" id="RU003435"/>
    </source>
</evidence>
<feature type="domain" description="Peptidase M3A/M3B catalytic" evidence="8">
    <location>
        <begin position="228"/>
        <end position="679"/>
    </location>
</feature>
<comment type="cofactor">
    <cofactor evidence="7">
        <name>Zn(2+)</name>
        <dbReference type="ChEBI" id="CHEBI:29105"/>
    </cofactor>
    <text evidence="7">Binds 1 zinc ion.</text>
</comment>
<proteinExistence type="inferred from homology"/>
<dbReference type="GO" id="GO:0006508">
    <property type="term" value="P:proteolysis"/>
    <property type="evidence" value="ECO:0007669"/>
    <property type="project" value="UniProtKB-KW"/>
</dbReference>
<keyword evidence="4 7" id="KW-0378">Hydrolase</keyword>
<dbReference type="InterPro" id="IPR034005">
    <property type="entry name" value="M3A_DCP"/>
</dbReference>
<dbReference type="GO" id="GO:0005829">
    <property type="term" value="C:cytosol"/>
    <property type="evidence" value="ECO:0007669"/>
    <property type="project" value="TreeGrafter"/>
</dbReference>
<dbReference type="InterPro" id="IPR001567">
    <property type="entry name" value="Pept_M3A_M3B_dom"/>
</dbReference>
<protein>
    <submittedName>
        <fullName evidence="9">Peptidyl-dipeptidase dcp</fullName>
        <ecNumber evidence="9">3.4.15.5</ecNumber>
    </submittedName>
</protein>
<dbReference type="GO" id="GO:0046872">
    <property type="term" value="F:metal ion binding"/>
    <property type="evidence" value="ECO:0007669"/>
    <property type="project" value="UniProtKB-UniRule"/>
</dbReference>
<dbReference type="PANTHER" id="PTHR43660:SF1">
    <property type="entry name" value="DIPEPTIDYL CARBOXYPEPTIDASE"/>
    <property type="match status" value="1"/>
</dbReference>
<dbReference type="GO" id="GO:0004180">
    <property type="term" value="F:carboxypeptidase activity"/>
    <property type="evidence" value="ECO:0007669"/>
    <property type="project" value="UniProtKB-KW"/>
</dbReference>
<dbReference type="InterPro" id="IPR024079">
    <property type="entry name" value="MetalloPept_cat_dom_sf"/>
</dbReference>
<dbReference type="RefSeq" id="WP_156231369.1">
    <property type="nucleotide sequence ID" value="NZ_CP046455.1"/>
</dbReference>
<accession>A0A6B8WAR9</accession>
<keyword evidence="9" id="KW-0121">Carboxypeptidase</keyword>
<dbReference type="InterPro" id="IPR045090">
    <property type="entry name" value="Pept_M3A_M3B"/>
</dbReference>
<keyword evidence="6 7" id="KW-0482">Metalloprotease</keyword>
<gene>
    <name evidence="9" type="primary">dcp</name>
    <name evidence="9" type="ORF">COCCU_10085</name>
</gene>
<evidence type="ECO:0000259" key="8">
    <source>
        <dbReference type="Pfam" id="PF01432"/>
    </source>
</evidence>
<organism evidence="9 10">
    <name type="scientific">Corynebacterium occultum</name>
    <dbReference type="NCBI Taxonomy" id="2675219"/>
    <lineage>
        <taxon>Bacteria</taxon>
        <taxon>Bacillati</taxon>
        <taxon>Actinomycetota</taxon>
        <taxon>Actinomycetes</taxon>
        <taxon>Mycobacteriales</taxon>
        <taxon>Corynebacteriaceae</taxon>
        <taxon>Corynebacterium</taxon>
    </lineage>
</organism>
<evidence type="ECO:0000256" key="2">
    <source>
        <dbReference type="ARBA" id="ARBA00022670"/>
    </source>
</evidence>
<evidence type="ECO:0000256" key="3">
    <source>
        <dbReference type="ARBA" id="ARBA00022723"/>
    </source>
</evidence>
<dbReference type="Gene3D" id="1.10.1370.10">
    <property type="entry name" value="Neurolysin, domain 3"/>
    <property type="match status" value="1"/>
</dbReference>
<keyword evidence="5 7" id="KW-0862">Zinc</keyword>
<reference evidence="9 10" key="1">
    <citation type="submission" date="2019-11" db="EMBL/GenBank/DDBJ databases">
        <title>Complete genome sequence of Corynebacterium kalinowskii 1959, a novel Corynebacterium species isolated from soil of a small paddock in Vilsendorf, Germany.</title>
        <authorList>
            <person name="Schaffert L."/>
            <person name="Ruwe M."/>
            <person name="Milse J."/>
            <person name="Hanuschka K."/>
            <person name="Ortseifen V."/>
            <person name="Droste J."/>
            <person name="Brandt D."/>
            <person name="Schlueter L."/>
            <person name="Kutter Y."/>
            <person name="Vinke S."/>
            <person name="Viehoefer P."/>
            <person name="Jacob L."/>
            <person name="Luebke N.-C."/>
            <person name="Schulte-Berndt E."/>
            <person name="Hain C."/>
            <person name="Linder M."/>
            <person name="Schmidt P."/>
            <person name="Wollenschlaeger L."/>
            <person name="Luttermann T."/>
            <person name="Thieme E."/>
            <person name="Hassa J."/>
            <person name="Haak M."/>
            <person name="Wittchen M."/>
            <person name="Mentz A."/>
            <person name="Persicke M."/>
            <person name="Busche T."/>
            <person name="Ruckert C."/>
        </authorList>
    </citation>
    <scope>NUCLEOTIDE SEQUENCE [LARGE SCALE GENOMIC DNA]</scope>
    <source>
        <strain evidence="9 10">2039</strain>
    </source>
</reference>
<dbReference type="EC" id="3.4.15.5" evidence="9"/>
<comment type="similarity">
    <text evidence="1 7">Belongs to the peptidase M3 family.</text>
</comment>
<dbReference type="InterPro" id="IPR024077">
    <property type="entry name" value="Neurolysin/TOP_dom2"/>
</dbReference>
<evidence type="ECO:0000256" key="1">
    <source>
        <dbReference type="ARBA" id="ARBA00006040"/>
    </source>
</evidence>
<dbReference type="FunFam" id="3.40.390.10:FF:000009">
    <property type="entry name" value="Oligopeptidase A"/>
    <property type="match status" value="1"/>
</dbReference>
<dbReference type="GO" id="GO:0008241">
    <property type="term" value="F:peptidyl-dipeptidase activity"/>
    <property type="evidence" value="ECO:0007669"/>
    <property type="project" value="UniProtKB-EC"/>
</dbReference>
<name>A0A6B8WAR9_9CORY</name>